<dbReference type="Gene3D" id="3.30.420.260">
    <property type="match status" value="1"/>
</dbReference>
<proteinExistence type="predicted"/>
<dbReference type="OrthoDB" id="658622at2"/>
<reference evidence="1 2" key="1">
    <citation type="submission" date="2019-07" db="EMBL/GenBank/DDBJ databases">
        <authorList>
            <person name="Qu J.-H."/>
        </authorList>
    </citation>
    <scope>NUCLEOTIDE SEQUENCE [LARGE SCALE GENOMIC DNA]</scope>
    <source>
        <strain evidence="1 2">MDT1-10-3</strain>
    </source>
</reference>
<dbReference type="AlphaFoldDB" id="A0A5M8QI46"/>
<evidence type="ECO:0000313" key="2">
    <source>
        <dbReference type="Proteomes" id="UP000323866"/>
    </source>
</evidence>
<comment type="caution">
    <text evidence="1">The sequence shown here is derived from an EMBL/GenBank/DDBJ whole genome shotgun (WGS) entry which is preliminary data.</text>
</comment>
<dbReference type="Pfam" id="PF12864">
    <property type="entry name" value="DUF3822"/>
    <property type="match status" value="1"/>
</dbReference>
<sequence length="307" mass="35755">MLYSHSHFTSYPLNTSVPAFRQTQRVLDDAFAPSESASAHLYISFGAHRIRVGVLDAQRNKFVALEDYEAETPSTVENAIATLQDLSASNPLLQERKWQQVRIGIKNQQFTLIPETLFDLNAREEYLRLNAVVEPEQEVVDHHEHPRLELVNVFTVPAALEAWLAMQFLDSPVEFVHQTSALMEGFLHMAERSTRPQLFIYVDKNYVTLVVLQGLKLEFCNSFFFTTSEDFIYYVLFVLQEKKMNPDQDQVMVWGELLLDSELHEVLRTYIRHVQFGKKPTDVGFSYRFDTLFNHRNFDMYSLHFCD</sequence>
<reference evidence="1 2" key="2">
    <citation type="submission" date="2019-09" db="EMBL/GenBank/DDBJ databases">
        <title>A bacterium isolated from glacier soil.</title>
        <authorList>
            <person name="Liu Q."/>
        </authorList>
    </citation>
    <scope>NUCLEOTIDE SEQUENCE [LARGE SCALE GENOMIC DNA]</scope>
    <source>
        <strain evidence="1 2">MDT1-10-3</strain>
    </source>
</reference>
<dbReference type="EMBL" id="VKKZ01000020">
    <property type="protein sequence ID" value="KAA6434493.1"/>
    <property type="molecule type" value="Genomic_DNA"/>
</dbReference>
<gene>
    <name evidence="1" type="ORF">FOE74_09900</name>
</gene>
<dbReference type="Proteomes" id="UP000323866">
    <property type="component" value="Unassembled WGS sequence"/>
</dbReference>
<dbReference type="CDD" id="cd24013">
    <property type="entry name" value="ASKHA_ATPase_BT3980-like"/>
    <property type="match status" value="1"/>
</dbReference>
<evidence type="ECO:0000313" key="1">
    <source>
        <dbReference type="EMBL" id="KAA6434493.1"/>
    </source>
</evidence>
<dbReference type="Gene3D" id="3.30.420.250">
    <property type="match status" value="1"/>
</dbReference>
<name>A0A5M8QI46_9BACT</name>
<accession>A0A5M8QI46</accession>
<organism evidence="1 2">
    <name type="scientific">Rufibacter glacialis</name>
    <dbReference type="NCBI Taxonomy" id="1259555"/>
    <lineage>
        <taxon>Bacteria</taxon>
        <taxon>Pseudomonadati</taxon>
        <taxon>Bacteroidota</taxon>
        <taxon>Cytophagia</taxon>
        <taxon>Cytophagales</taxon>
        <taxon>Hymenobacteraceae</taxon>
        <taxon>Rufibacter</taxon>
    </lineage>
</organism>
<protein>
    <submittedName>
        <fullName evidence="1">DUF3822 family protein</fullName>
    </submittedName>
</protein>
<dbReference type="InterPro" id="IPR024213">
    <property type="entry name" value="DUF3822"/>
</dbReference>